<evidence type="ECO:0000313" key="2">
    <source>
        <dbReference type="Proteomes" id="UP000187266"/>
    </source>
</evidence>
<accession>A0A1U7DFB5</accession>
<dbReference type="Proteomes" id="UP000187266">
    <property type="component" value="Chromosome"/>
</dbReference>
<accession>A0A2M9DGG1</accession>
<dbReference type="RefSeq" id="WP_076978659.1">
    <property type="nucleotide sequence ID" value="NZ_CP019124.1"/>
</dbReference>
<dbReference type="STRING" id="1267768.BV394_01905"/>
<keyword evidence="2" id="KW-1185">Reference proteome</keyword>
<organism evidence="1 2">
    <name type="scientific">Brevirhabdus pacifica</name>
    <dbReference type="NCBI Taxonomy" id="1267768"/>
    <lineage>
        <taxon>Bacteria</taxon>
        <taxon>Pseudomonadati</taxon>
        <taxon>Pseudomonadota</taxon>
        <taxon>Alphaproteobacteria</taxon>
        <taxon>Rhodobacterales</taxon>
        <taxon>Paracoccaceae</taxon>
        <taxon>Brevirhabdus</taxon>
    </lineage>
</organism>
<proteinExistence type="predicted"/>
<dbReference type="EMBL" id="CP019124">
    <property type="protein sequence ID" value="APX88635.1"/>
    <property type="molecule type" value="Genomic_DNA"/>
</dbReference>
<name>A0A1U7DFB5_9RHOB</name>
<sequence length="66" mass="7296">MTDLIAEDAAAAKRVVERYLRGTPKLRRIMAGEDEALIRHVMRLEQAVAVLAAKRGEPDGNTEHNA</sequence>
<reference evidence="1 2" key="1">
    <citation type="submission" date="2017-01" db="EMBL/GenBank/DDBJ databases">
        <title>Genomic analysis of Xuhuaishuia manganoxidans DY6-4.</title>
        <authorList>
            <person name="Wang X."/>
        </authorList>
    </citation>
    <scope>NUCLEOTIDE SEQUENCE [LARGE SCALE GENOMIC DNA]</scope>
    <source>
        <strain evidence="1 2">DY6-4</strain>
    </source>
</reference>
<protein>
    <submittedName>
        <fullName evidence="1">Uncharacterized protein</fullName>
    </submittedName>
</protein>
<gene>
    <name evidence="1" type="ORF">BV394_01905</name>
</gene>
<dbReference type="AlphaFoldDB" id="A0A1U7DFB5"/>
<evidence type="ECO:0000313" key="1">
    <source>
        <dbReference type="EMBL" id="APX88635.1"/>
    </source>
</evidence>